<dbReference type="AlphaFoldDB" id="A0A1D8K7X0"/>
<dbReference type="SFLD" id="SFLDS00003">
    <property type="entry name" value="Haloacid_Dehalogenase"/>
    <property type="match status" value="1"/>
</dbReference>
<dbReference type="EMBL" id="CP017448">
    <property type="protein sequence ID" value="AOV17071.1"/>
    <property type="molecule type" value="Genomic_DNA"/>
</dbReference>
<dbReference type="InterPro" id="IPR041492">
    <property type="entry name" value="HAD_2"/>
</dbReference>
<dbReference type="Proteomes" id="UP000095342">
    <property type="component" value="Chromosome"/>
</dbReference>
<keyword evidence="2" id="KW-1185">Reference proteome</keyword>
<dbReference type="InterPro" id="IPR006439">
    <property type="entry name" value="HAD-SF_hydro_IA"/>
</dbReference>
<reference evidence="1 2" key="1">
    <citation type="submission" date="2016-09" db="EMBL/GenBank/DDBJ databases">
        <title>Acidihalobacter prosperus V6 (DSM14174).</title>
        <authorList>
            <person name="Khaleque H.N."/>
            <person name="Ramsay J.P."/>
            <person name="Murphy R.J.T."/>
            <person name="Kaksonen A.H."/>
            <person name="Boxall N.J."/>
            <person name="Watkin E.L.J."/>
        </authorList>
    </citation>
    <scope>NUCLEOTIDE SEQUENCE [LARGE SCALE GENOMIC DNA]</scope>
    <source>
        <strain evidence="1 2">V6</strain>
    </source>
</reference>
<dbReference type="PANTHER" id="PTHR43434">
    <property type="entry name" value="PHOSPHOGLYCOLATE PHOSPHATASE"/>
    <property type="match status" value="1"/>
</dbReference>
<organism evidence="1 2">
    <name type="scientific">Acidihalobacter aeolianus</name>
    <dbReference type="NCBI Taxonomy" id="2792603"/>
    <lineage>
        <taxon>Bacteria</taxon>
        <taxon>Pseudomonadati</taxon>
        <taxon>Pseudomonadota</taxon>
        <taxon>Gammaproteobacteria</taxon>
        <taxon>Chromatiales</taxon>
        <taxon>Ectothiorhodospiraceae</taxon>
        <taxon>Acidihalobacter</taxon>
    </lineage>
</organism>
<dbReference type="Gene3D" id="1.10.150.240">
    <property type="entry name" value="Putative phosphatase, domain 2"/>
    <property type="match status" value="1"/>
</dbReference>
<dbReference type="NCBIfam" id="TIGR01509">
    <property type="entry name" value="HAD-SF-IA-v3"/>
    <property type="match status" value="1"/>
</dbReference>
<evidence type="ECO:0000313" key="2">
    <source>
        <dbReference type="Proteomes" id="UP000095342"/>
    </source>
</evidence>
<dbReference type="Pfam" id="PF13419">
    <property type="entry name" value="HAD_2"/>
    <property type="match status" value="1"/>
</dbReference>
<dbReference type="InterPro" id="IPR036412">
    <property type="entry name" value="HAD-like_sf"/>
</dbReference>
<dbReference type="RefSeq" id="WP_070072646.1">
    <property type="nucleotide sequence ID" value="NZ_CP017448.1"/>
</dbReference>
<name>A0A1D8K7X0_9GAMM</name>
<dbReference type="InterPro" id="IPR050155">
    <property type="entry name" value="HAD-like_hydrolase_sf"/>
</dbReference>
<dbReference type="NCBIfam" id="TIGR01549">
    <property type="entry name" value="HAD-SF-IA-v1"/>
    <property type="match status" value="1"/>
</dbReference>
<dbReference type="GO" id="GO:0006281">
    <property type="term" value="P:DNA repair"/>
    <property type="evidence" value="ECO:0007669"/>
    <property type="project" value="TreeGrafter"/>
</dbReference>
<evidence type="ECO:0008006" key="3">
    <source>
        <dbReference type="Google" id="ProtNLM"/>
    </source>
</evidence>
<proteinExistence type="predicted"/>
<dbReference type="KEGG" id="aaeo:BJI67_08390"/>
<dbReference type="InterPro" id="IPR023198">
    <property type="entry name" value="PGP-like_dom2"/>
</dbReference>
<dbReference type="SUPFAM" id="SSF56784">
    <property type="entry name" value="HAD-like"/>
    <property type="match status" value="1"/>
</dbReference>
<dbReference type="PANTHER" id="PTHR43434:SF24">
    <property type="entry name" value="HYDROLASE-RELATED"/>
    <property type="match status" value="1"/>
</dbReference>
<protein>
    <recommendedName>
        <fullName evidence="3">HAD family hydrolase</fullName>
    </recommendedName>
</protein>
<dbReference type="InterPro" id="IPR023214">
    <property type="entry name" value="HAD_sf"/>
</dbReference>
<dbReference type="SFLD" id="SFLDG01135">
    <property type="entry name" value="C1.5.6:_HAD__Beta-PGM__Phospha"/>
    <property type="match status" value="1"/>
</dbReference>
<evidence type="ECO:0000313" key="1">
    <source>
        <dbReference type="EMBL" id="AOV17071.1"/>
    </source>
</evidence>
<dbReference type="GO" id="GO:0005829">
    <property type="term" value="C:cytosol"/>
    <property type="evidence" value="ECO:0007669"/>
    <property type="project" value="TreeGrafter"/>
</dbReference>
<dbReference type="SFLD" id="SFLDG01129">
    <property type="entry name" value="C1.5:_HAD__Beta-PGM__Phosphata"/>
    <property type="match status" value="1"/>
</dbReference>
<gene>
    <name evidence="1" type="ORF">BJI67_08390</name>
</gene>
<dbReference type="GO" id="GO:0008967">
    <property type="term" value="F:phosphoglycolate phosphatase activity"/>
    <property type="evidence" value="ECO:0007669"/>
    <property type="project" value="TreeGrafter"/>
</dbReference>
<dbReference type="Gene3D" id="3.40.50.1000">
    <property type="entry name" value="HAD superfamily/HAD-like"/>
    <property type="match status" value="1"/>
</dbReference>
<sequence>MTRRFSLLVFDWDGTLMDSEARIVACMQEAMRALDLDPIGAGSIRRIIGLGIGEAVRALYPQADAGFISHFADAYRVAFMEASSVPQALFPGVEYVLGELDGAGYLLAVATGKGRSGLDRSLHESGLGARFHATRCADESRSKPHPAMLEELMERCGVSPRETLMIGDTTFDLDMARNAGASAVGVSYGVHPVEHLLGCEPLTILHAITDLPVWLGSDAGGRASATQGRAESR</sequence>
<accession>A0A1D8K7X0</accession>